<proteinExistence type="predicted"/>
<organism evidence="2 3">
    <name type="scientific">Flavobacterium soyae</name>
    <dbReference type="NCBI Taxonomy" id="2903098"/>
    <lineage>
        <taxon>Bacteria</taxon>
        <taxon>Pseudomonadati</taxon>
        <taxon>Bacteroidota</taxon>
        <taxon>Flavobacteriia</taxon>
        <taxon>Flavobacteriales</taxon>
        <taxon>Flavobacteriaceae</taxon>
        <taxon>Flavobacterium</taxon>
    </lineage>
</organism>
<feature type="transmembrane region" description="Helical" evidence="1">
    <location>
        <begin position="34"/>
        <end position="50"/>
    </location>
</feature>
<accession>A0ABZ2UDC5</accession>
<evidence type="ECO:0008006" key="4">
    <source>
        <dbReference type="Google" id="ProtNLM"/>
    </source>
</evidence>
<keyword evidence="1" id="KW-0472">Membrane</keyword>
<evidence type="ECO:0000313" key="2">
    <source>
        <dbReference type="EMBL" id="WYZ18816.1"/>
    </source>
</evidence>
<dbReference type="RefSeq" id="WP_406843637.1">
    <property type="nucleotide sequence ID" value="NZ_CP150845.1"/>
</dbReference>
<evidence type="ECO:0000313" key="3">
    <source>
        <dbReference type="Proteomes" id="UP001623852"/>
    </source>
</evidence>
<keyword evidence="1" id="KW-1133">Transmembrane helix</keyword>
<gene>
    <name evidence="2" type="ORF">AABD74_16795</name>
</gene>
<name>A0ABZ2UDC5_9FLAO</name>
<evidence type="ECO:0000256" key="1">
    <source>
        <dbReference type="SAM" id="Phobius"/>
    </source>
</evidence>
<dbReference type="EMBL" id="CP150845">
    <property type="protein sequence ID" value="WYZ18816.1"/>
    <property type="molecule type" value="Genomic_DNA"/>
</dbReference>
<reference evidence="2 3" key="1">
    <citation type="submission" date="2024-03" db="EMBL/GenBank/DDBJ databases">
        <title>Flavobacterium soyae.</title>
        <authorList>
            <person name="Zheng W."/>
        </authorList>
    </citation>
    <scope>NUCLEOTIDE SEQUENCE [LARGE SCALE GENOMIC DNA]</scope>
    <source>
        <strain evidence="2 3">55</strain>
    </source>
</reference>
<protein>
    <recommendedName>
        <fullName evidence="4">YcxB-like protein</fullName>
    </recommendedName>
</protein>
<sequence>MKFELEFDKDVYNKQMDLLFDLNWKKKKDYYKNSQYLGLILIIIGIVLIYKRPNIFGIGYCFVFFGLSNLVSFIYYYFKIRSFYKRMEDVKVKEINDFHYIKYMNLEFTEDALITTSGDHFNLIQWSEFIHYIVKENNLILITKDYESFILGEIEVGLENFEKITSFVKVKFETKKEND</sequence>
<feature type="transmembrane region" description="Helical" evidence="1">
    <location>
        <begin position="56"/>
        <end position="78"/>
    </location>
</feature>
<keyword evidence="1" id="KW-0812">Transmembrane</keyword>
<dbReference type="Proteomes" id="UP001623852">
    <property type="component" value="Chromosome"/>
</dbReference>
<keyword evidence="3" id="KW-1185">Reference proteome</keyword>